<dbReference type="Proteomes" id="UP001159179">
    <property type="component" value="Unassembled WGS sequence"/>
</dbReference>
<evidence type="ECO:0000313" key="1">
    <source>
        <dbReference type="EMBL" id="MDH5163336.1"/>
    </source>
</evidence>
<dbReference type="RefSeq" id="WP_180212621.1">
    <property type="nucleotide sequence ID" value="NZ_BOQX01000010.1"/>
</dbReference>
<dbReference type="GeneID" id="79870209"/>
<dbReference type="AlphaFoldDB" id="A0AAW6T396"/>
<comment type="caution">
    <text evidence="1">The sequence shown here is derived from an EMBL/GenBank/DDBJ whole genome shotgun (WGS) entry which is preliminary data.</text>
</comment>
<dbReference type="EMBL" id="JAROYP010000014">
    <property type="protein sequence ID" value="MDH5163336.1"/>
    <property type="molecule type" value="Genomic_DNA"/>
</dbReference>
<accession>A0AAW6T396</accession>
<gene>
    <name evidence="1" type="ORF">P5X88_20585</name>
</gene>
<protein>
    <submittedName>
        <fullName evidence="1">Uncharacterized protein</fullName>
    </submittedName>
</protein>
<sequence length="99" mass="11620">MNNKSIDTRQGFTPLGFSKKGFSCCSNWHECDYGKKECAISNIDNEAALYCNCYQRHHKICLEIESSKFEDLFSLIDENDIDEIFQSFENHRNQQKKQI</sequence>
<proteinExistence type="predicted"/>
<reference evidence="1" key="1">
    <citation type="submission" date="2023-03" db="EMBL/GenBank/DDBJ databases">
        <title>Bacterial isolates from washroom surfaces on a university campus.</title>
        <authorList>
            <person name="Holman D.B."/>
            <person name="Gzyl K.E."/>
            <person name="Taheri A.E."/>
        </authorList>
    </citation>
    <scope>NUCLEOTIDE SEQUENCE</scope>
    <source>
        <strain evidence="1">RD03</strain>
    </source>
</reference>
<organism evidence="1 2">
    <name type="scientific">Heyndrickxia oleronia</name>
    <dbReference type="NCBI Taxonomy" id="38875"/>
    <lineage>
        <taxon>Bacteria</taxon>
        <taxon>Bacillati</taxon>
        <taxon>Bacillota</taxon>
        <taxon>Bacilli</taxon>
        <taxon>Bacillales</taxon>
        <taxon>Bacillaceae</taxon>
        <taxon>Heyndrickxia</taxon>
    </lineage>
</organism>
<name>A0AAW6T396_9BACI</name>
<evidence type="ECO:0000313" key="2">
    <source>
        <dbReference type="Proteomes" id="UP001159179"/>
    </source>
</evidence>